<dbReference type="CDD" id="cd06261">
    <property type="entry name" value="TM_PBP2"/>
    <property type="match status" value="1"/>
</dbReference>
<evidence type="ECO:0000259" key="10">
    <source>
        <dbReference type="PROSITE" id="PS50928"/>
    </source>
</evidence>
<name>A0ABT9GVC7_9GAMM</name>
<evidence type="ECO:0000256" key="9">
    <source>
        <dbReference type="RuleBase" id="RU363032"/>
    </source>
</evidence>
<comment type="caution">
    <text evidence="11">The sequence shown here is derived from an EMBL/GenBank/DDBJ whole genome shotgun (WGS) entry which is preliminary data.</text>
</comment>
<organism evidence="11 12">
    <name type="scientific">Alkalimonas collagenimarina</name>
    <dbReference type="NCBI Taxonomy" id="400390"/>
    <lineage>
        <taxon>Bacteria</taxon>
        <taxon>Pseudomonadati</taxon>
        <taxon>Pseudomonadota</taxon>
        <taxon>Gammaproteobacteria</taxon>
        <taxon>Alkalimonas</taxon>
    </lineage>
</organism>
<feature type="domain" description="ABC transmembrane type-1" evidence="10">
    <location>
        <begin position="97"/>
        <end position="325"/>
    </location>
</feature>
<evidence type="ECO:0000256" key="7">
    <source>
        <dbReference type="ARBA" id="ARBA00023136"/>
    </source>
</evidence>
<feature type="transmembrane region" description="Helical" evidence="9">
    <location>
        <begin position="311"/>
        <end position="332"/>
    </location>
</feature>
<keyword evidence="4" id="KW-0997">Cell inner membrane</keyword>
<evidence type="ECO:0000256" key="4">
    <source>
        <dbReference type="ARBA" id="ARBA00022519"/>
    </source>
</evidence>
<dbReference type="InterPro" id="IPR035906">
    <property type="entry name" value="MetI-like_sf"/>
</dbReference>
<evidence type="ECO:0000313" key="11">
    <source>
        <dbReference type="EMBL" id="MDP4535007.1"/>
    </source>
</evidence>
<feature type="transmembrane region" description="Helical" evidence="9">
    <location>
        <begin position="268"/>
        <end position="291"/>
    </location>
</feature>
<evidence type="ECO:0000256" key="2">
    <source>
        <dbReference type="ARBA" id="ARBA00022448"/>
    </source>
</evidence>
<keyword evidence="12" id="KW-1185">Reference proteome</keyword>
<accession>A0ABT9GVC7</accession>
<gene>
    <name evidence="11" type="ORF">Q3O60_02260</name>
</gene>
<feature type="transmembrane region" description="Helical" evidence="9">
    <location>
        <begin position="136"/>
        <end position="164"/>
    </location>
</feature>
<evidence type="ECO:0000256" key="8">
    <source>
        <dbReference type="ARBA" id="ARBA00024202"/>
    </source>
</evidence>
<dbReference type="Pfam" id="PF00528">
    <property type="entry name" value="BPD_transp_1"/>
    <property type="match status" value="1"/>
</dbReference>
<evidence type="ECO:0000313" key="12">
    <source>
        <dbReference type="Proteomes" id="UP001231616"/>
    </source>
</evidence>
<feature type="transmembrane region" description="Helical" evidence="9">
    <location>
        <begin position="103"/>
        <end position="124"/>
    </location>
</feature>
<dbReference type="RefSeq" id="WP_305892272.1">
    <property type="nucleotide sequence ID" value="NZ_JAUZVZ010000002.1"/>
</dbReference>
<keyword evidence="5 9" id="KW-0812">Transmembrane</keyword>
<evidence type="ECO:0000256" key="6">
    <source>
        <dbReference type="ARBA" id="ARBA00022989"/>
    </source>
</evidence>
<dbReference type="PANTHER" id="PTHR43163:SF4">
    <property type="entry name" value="PUTRESCINE EXPORT SYSTEM PERMEASE PROTEIN SAPB"/>
    <property type="match status" value="1"/>
</dbReference>
<comment type="similarity">
    <text evidence="8">Belongs to the binding-protein-dependent transport system permease family. OppBC subfamily.</text>
</comment>
<feature type="transmembrane region" description="Helical" evidence="9">
    <location>
        <begin position="194"/>
        <end position="216"/>
    </location>
</feature>
<keyword evidence="6 9" id="KW-1133">Transmembrane helix</keyword>
<keyword evidence="2 9" id="KW-0813">Transport</keyword>
<keyword evidence="3" id="KW-1003">Cell membrane</keyword>
<dbReference type="Proteomes" id="UP001231616">
    <property type="component" value="Unassembled WGS sequence"/>
</dbReference>
<dbReference type="InterPro" id="IPR000515">
    <property type="entry name" value="MetI-like"/>
</dbReference>
<dbReference type="Gene3D" id="1.10.3720.10">
    <property type="entry name" value="MetI-like"/>
    <property type="match status" value="1"/>
</dbReference>
<sequence length="342" mass="38472">MIWQFLIRRLFLLLFVFFALTCFAFSLGHLFPGDPLTNFSGISQPSDELLPALVQQYQLEQGYLQQYFAFLSRILQGDWGLSLSSQQPIITELTQVFPATLELVAYALLISFVVGVPLGLIAAIKAQHWSGRFISGVAMVGYSVPIFWWALLMIMLFSITLGWLPTSGRISVLFEIPASTGFMLPDIMLSKQPYWQAAMIDALRHLLLPALVLATFPTTVMIRFTRDAMLGVWQQSYIKTARAKGLSRSQVLYRHGLRNAMMPVLRQLGLQFSTLVTLAMITELIFSWPGIGLWLLDSINQRNYPAIQGGLLVISTLVIMVNILMDILHTLLNPLARKQFNG</sequence>
<dbReference type="PANTHER" id="PTHR43163">
    <property type="entry name" value="DIPEPTIDE TRANSPORT SYSTEM PERMEASE PROTEIN DPPB-RELATED"/>
    <property type="match status" value="1"/>
</dbReference>
<proteinExistence type="inferred from homology"/>
<dbReference type="PROSITE" id="PS50928">
    <property type="entry name" value="ABC_TM1"/>
    <property type="match status" value="1"/>
</dbReference>
<keyword evidence="7 9" id="KW-0472">Membrane</keyword>
<evidence type="ECO:0000256" key="5">
    <source>
        <dbReference type="ARBA" id="ARBA00022692"/>
    </source>
</evidence>
<comment type="subcellular location">
    <subcellularLocation>
        <location evidence="1">Cell inner membrane</location>
        <topology evidence="1">Multi-pass membrane protein</topology>
    </subcellularLocation>
    <subcellularLocation>
        <location evidence="9">Cell membrane</location>
        <topology evidence="9">Multi-pass membrane protein</topology>
    </subcellularLocation>
</comment>
<protein>
    <submittedName>
        <fullName evidence="11">ABC transporter permease</fullName>
    </submittedName>
</protein>
<reference evidence="11 12" key="1">
    <citation type="submission" date="2023-08" db="EMBL/GenBank/DDBJ databases">
        <authorList>
            <person name="Joshi A."/>
            <person name="Thite S."/>
        </authorList>
    </citation>
    <scope>NUCLEOTIDE SEQUENCE [LARGE SCALE GENOMIC DNA]</scope>
    <source>
        <strain evidence="11 12">AC40</strain>
    </source>
</reference>
<evidence type="ECO:0000256" key="3">
    <source>
        <dbReference type="ARBA" id="ARBA00022475"/>
    </source>
</evidence>
<evidence type="ECO:0000256" key="1">
    <source>
        <dbReference type="ARBA" id="ARBA00004429"/>
    </source>
</evidence>
<dbReference type="SUPFAM" id="SSF161098">
    <property type="entry name" value="MetI-like"/>
    <property type="match status" value="1"/>
</dbReference>
<dbReference type="EMBL" id="JAUZVZ010000002">
    <property type="protein sequence ID" value="MDP4535007.1"/>
    <property type="molecule type" value="Genomic_DNA"/>
</dbReference>